<reference evidence="1" key="1">
    <citation type="submission" date="2017-05" db="UniProtKB">
        <authorList>
            <consortium name="EnsemblMetazoa"/>
        </authorList>
    </citation>
    <scope>IDENTIFICATION</scope>
</reference>
<proteinExistence type="predicted"/>
<sequence length="134" mass="15492">MLRFGIAEKVKHIVRDTANNKVKAFKLPNYEHDLKEIDEDVSSLDHDVSFDEITSNDSDMLYMFPVEHHGCFAHVLQLVVKIGFKRPQIRKVIKKCSRIMCHVRKSTIARDSLDGEKTLKPAVATRWNSQLKML</sequence>
<dbReference type="AlphaFoldDB" id="A0A1X7UYZ4"/>
<name>A0A1X7UYZ4_AMPQE</name>
<organism evidence="1">
    <name type="scientific">Amphimedon queenslandica</name>
    <name type="common">Sponge</name>
    <dbReference type="NCBI Taxonomy" id="400682"/>
    <lineage>
        <taxon>Eukaryota</taxon>
        <taxon>Metazoa</taxon>
        <taxon>Porifera</taxon>
        <taxon>Demospongiae</taxon>
        <taxon>Heteroscleromorpha</taxon>
        <taxon>Haplosclerida</taxon>
        <taxon>Niphatidae</taxon>
        <taxon>Amphimedon</taxon>
    </lineage>
</organism>
<dbReference type="InterPro" id="IPR012337">
    <property type="entry name" value="RNaseH-like_sf"/>
</dbReference>
<protein>
    <submittedName>
        <fullName evidence="1">Uncharacterized protein</fullName>
    </submittedName>
</protein>
<dbReference type="EnsemblMetazoa" id="Aqu2.1.33190_001">
    <property type="protein sequence ID" value="Aqu2.1.33190_001"/>
    <property type="gene ID" value="Aqu2.1.33190"/>
</dbReference>
<accession>A0A1X7UYZ4</accession>
<evidence type="ECO:0000313" key="1">
    <source>
        <dbReference type="EnsemblMetazoa" id="Aqu2.1.33190_001"/>
    </source>
</evidence>
<dbReference type="InParanoid" id="A0A1X7UYZ4"/>
<dbReference type="SUPFAM" id="SSF53098">
    <property type="entry name" value="Ribonuclease H-like"/>
    <property type="match status" value="1"/>
</dbReference>